<reference evidence="1 2" key="1">
    <citation type="submission" date="2024-08" db="EMBL/GenBank/DDBJ databases">
        <title>Whole-genome sequencing of halo(alkali)philic microorganisms from hypersaline lakes.</title>
        <authorList>
            <person name="Sorokin D.Y."/>
            <person name="Merkel A.Y."/>
            <person name="Messina E."/>
            <person name="Yakimov M."/>
        </authorList>
    </citation>
    <scope>NUCLEOTIDE SEQUENCE [LARGE SCALE GENOMIC DNA]</scope>
    <source>
        <strain evidence="1 2">AB-hyl4</strain>
    </source>
</reference>
<name>A0ABV4U2Y0_9BACT</name>
<evidence type="ECO:0000313" key="2">
    <source>
        <dbReference type="Proteomes" id="UP001575105"/>
    </source>
</evidence>
<accession>A0ABV4U2Y0</accession>
<evidence type="ECO:0000313" key="1">
    <source>
        <dbReference type="EMBL" id="MFA9476814.1"/>
    </source>
</evidence>
<dbReference type="Proteomes" id="UP001575105">
    <property type="component" value="Unassembled WGS sequence"/>
</dbReference>
<keyword evidence="2" id="KW-1185">Reference proteome</keyword>
<dbReference type="RefSeq" id="WP_425343740.1">
    <property type="nucleotide sequence ID" value="NZ_JBGUBD010000001.1"/>
</dbReference>
<protein>
    <submittedName>
        <fullName evidence="1">Uncharacterized protein</fullName>
    </submittedName>
</protein>
<organism evidence="1 2">
    <name type="scientific">Natronomicrosphaera hydrolytica</name>
    <dbReference type="NCBI Taxonomy" id="3242702"/>
    <lineage>
        <taxon>Bacteria</taxon>
        <taxon>Pseudomonadati</taxon>
        <taxon>Planctomycetota</taxon>
        <taxon>Phycisphaerae</taxon>
        <taxon>Phycisphaerales</taxon>
        <taxon>Phycisphaeraceae</taxon>
        <taxon>Natronomicrosphaera</taxon>
    </lineage>
</organism>
<dbReference type="EMBL" id="JBGUBD010000001">
    <property type="protein sequence ID" value="MFA9476814.1"/>
    <property type="molecule type" value="Genomic_DNA"/>
</dbReference>
<gene>
    <name evidence="1" type="ORF">ACERK3_00775</name>
</gene>
<comment type="caution">
    <text evidence="1">The sequence shown here is derived from an EMBL/GenBank/DDBJ whole genome shotgun (WGS) entry which is preliminary data.</text>
</comment>
<proteinExistence type="predicted"/>
<sequence>MTHIVNIDALPHLYPTHIQEPKFWESLGRAVATFGLLEEVLGKAIFALTATRRCKDKAEDQRAYAKWLPQLEHALTDTLAPLINSYDKAARNHPDVKLDILNDLVRDLRKASEMRNILCHGSWGKPDANGASLPRFVNRKKMIVDSPMDCSFLDQVQRHTAELACAVISTVTLTGLQFPGSDGPGRAVWQESPAKSST</sequence>